<evidence type="ECO:0000256" key="1">
    <source>
        <dbReference type="SAM" id="Phobius"/>
    </source>
</evidence>
<protein>
    <submittedName>
        <fullName evidence="2">Uncharacterized protein</fullName>
    </submittedName>
</protein>
<sequence length="99" mass="10874">WFYELAACVINVLALAAIVILLSVYDGKPTPEWPKVITINSASAVLATLMKGSMIFAVSEAGLSQIKWAWFTRQRQLSDLSAFDSASRGPWGALLFLIR</sequence>
<gene>
    <name evidence="2" type="ORF">BDZ85DRAFT_183658</name>
</gene>
<dbReference type="EMBL" id="ML992550">
    <property type="protein sequence ID" value="KAF2218374.1"/>
    <property type="molecule type" value="Genomic_DNA"/>
</dbReference>
<accession>A0A6A6FYG4</accession>
<keyword evidence="1" id="KW-0472">Membrane</keyword>
<dbReference type="PANTHER" id="PTHR35394">
    <property type="entry name" value="DUF3176 DOMAIN-CONTAINING PROTEIN"/>
    <property type="match status" value="1"/>
</dbReference>
<feature type="non-terminal residue" evidence="2">
    <location>
        <position position="99"/>
    </location>
</feature>
<evidence type="ECO:0000313" key="2">
    <source>
        <dbReference type="EMBL" id="KAF2218374.1"/>
    </source>
</evidence>
<dbReference type="InterPro" id="IPR021514">
    <property type="entry name" value="DUF3176"/>
</dbReference>
<evidence type="ECO:0000313" key="3">
    <source>
        <dbReference type="Proteomes" id="UP000799538"/>
    </source>
</evidence>
<proteinExistence type="predicted"/>
<organism evidence="2 3">
    <name type="scientific">Elsinoe ampelina</name>
    <dbReference type="NCBI Taxonomy" id="302913"/>
    <lineage>
        <taxon>Eukaryota</taxon>
        <taxon>Fungi</taxon>
        <taxon>Dikarya</taxon>
        <taxon>Ascomycota</taxon>
        <taxon>Pezizomycotina</taxon>
        <taxon>Dothideomycetes</taxon>
        <taxon>Dothideomycetidae</taxon>
        <taxon>Myriangiales</taxon>
        <taxon>Elsinoaceae</taxon>
        <taxon>Elsinoe</taxon>
    </lineage>
</organism>
<keyword evidence="1" id="KW-0812">Transmembrane</keyword>
<keyword evidence="3" id="KW-1185">Reference proteome</keyword>
<dbReference type="PANTHER" id="PTHR35394:SF5">
    <property type="entry name" value="DUF3176 DOMAIN-CONTAINING PROTEIN"/>
    <property type="match status" value="1"/>
</dbReference>
<feature type="transmembrane region" description="Helical" evidence="1">
    <location>
        <begin position="37"/>
        <end position="58"/>
    </location>
</feature>
<dbReference type="OrthoDB" id="5376804at2759"/>
<reference evidence="3" key="1">
    <citation type="journal article" date="2020" name="Stud. Mycol.">
        <title>101 Dothideomycetes genomes: A test case for predicting lifestyles and emergence of pathogens.</title>
        <authorList>
            <person name="Haridas S."/>
            <person name="Albert R."/>
            <person name="Binder M."/>
            <person name="Bloem J."/>
            <person name="LaButti K."/>
            <person name="Salamov A."/>
            <person name="Andreopoulos B."/>
            <person name="Baker S."/>
            <person name="Barry K."/>
            <person name="Bills G."/>
            <person name="Bluhm B."/>
            <person name="Cannon C."/>
            <person name="Castanera R."/>
            <person name="Culley D."/>
            <person name="Daum C."/>
            <person name="Ezra D."/>
            <person name="Gonzalez J."/>
            <person name="Henrissat B."/>
            <person name="Kuo A."/>
            <person name="Liang C."/>
            <person name="Lipzen A."/>
            <person name="Lutzoni F."/>
            <person name="Magnuson J."/>
            <person name="Mondo S."/>
            <person name="Nolan M."/>
            <person name="Ohm R."/>
            <person name="Pangilinan J."/>
            <person name="Park H.-J."/>
            <person name="Ramirez L."/>
            <person name="Alfaro M."/>
            <person name="Sun H."/>
            <person name="Tritt A."/>
            <person name="Yoshinaga Y."/>
            <person name="Zwiers L.-H."/>
            <person name="Turgeon B."/>
            <person name="Goodwin S."/>
            <person name="Spatafora J."/>
            <person name="Crous P."/>
            <person name="Grigoriev I."/>
        </authorList>
    </citation>
    <scope>NUCLEOTIDE SEQUENCE [LARGE SCALE GENOMIC DNA]</scope>
    <source>
        <strain evidence="3">CECT 20119</strain>
    </source>
</reference>
<feature type="non-terminal residue" evidence="2">
    <location>
        <position position="1"/>
    </location>
</feature>
<keyword evidence="1" id="KW-1133">Transmembrane helix</keyword>
<dbReference type="Pfam" id="PF11374">
    <property type="entry name" value="DUF3176"/>
    <property type="match status" value="1"/>
</dbReference>
<feature type="transmembrane region" description="Helical" evidence="1">
    <location>
        <begin position="5"/>
        <end position="25"/>
    </location>
</feature>
<dbReference type="AlphaFoldDB" id="A0A6A6FYG4"/>
<name>A0A6A6FYG4_9PEZI</name>
<dbReference type="Proteomes" id="UP000799538">
    <property type="component" value="Unassembled WGS sequence"/>
</dbReference>